<keyword evidence="13" id="KW-1185">Reference proteome</keyword>
<feature type="transmembrane region" description="Helical" evidence="10">
    <location>
        <begin position="238"/>
        <end position="263"/>
    </location>
</feature>
<dbReference type="PROSITE" id="PS00756">
    <property type="entry name" value="SECY_2"/>
    <property type="match status" value="1"/>
</dbReference>
<dbReference type="FunFam" id="1.10.3370.10:FF:000001">
    <property type="entry name" value="Preprotein translocase subunit SecY"/>
    <property type="match status" value="1"/>
</dbReference>
<sequence>MNQYLIVGIVFIVVIALLATNKKLVETLKNIYKIEELRKRVLYTIGLLLVYRLGSFVVIPGINPNALGEGSAYASQLEGNGLLGLLNVFSGGAFGNAAIFALGVMPYITASIIIQLMGMMVPYFQKMQKEGESGRRKMNQWTRFLTIGVLILQGPAYIANLYHQVPTAFVYGNTFGFVAYATTILIAGTMFIMWLGEKITDKGIGNGISLIIMIGIVARLPHALLAEVNARFQTASGSAIMLILELVLLFLVFMATIALVQAVRKVPVQYAKRIVGNKQYGGVRQYIPLKMNAANVMPIIFAQALMFIPALFTNAAPGFAAAFTSMTGFWYNFTLAVLVIAFTYFYTAIIINPQMMADDMKRNGGFIPGVKPGKQTVNYIDTIMTRITLPGSFFLAIVAILPALAMKFLGIQQAFAYFYGGTSLLIMVGVVLDTLKQIESYLLMRHYDGLMKTGRIQGRH</sequence>
<dbReference type="GO" id="GO:0065002">
    <property type="term" value="P:intracellular protein transmembrane transport"/>
    <property type="evidence" value="ECO:0007669"/>
    <property type="project" value="UniProtKB-UniRule"/>
</dbReference>
<accession>A0A4Y1X3D8</accession>
<comment type="similarity">
    <text evidence="2 10 11">Belongs to the SecY/SEC61-alpha family.</text>
</comment>
<dbReference type="NCBIfam" id="TIGR00967">
    <property type="entry name" value="3a0501s007"/>
    <property type="match status" value="1"/>
</dbReference>
<gene>
    <name evidence="10 12" type="primary">secY</name>
    <name evidence="12" type="ORF">A5CPEGH6_14760</name>
</gene>
<evidence type="ECO:0000256" key="7">
    <source>
        <dbReference type="ARBA" id="ARBA00023010"/>
    </source>
</evidence>
<feature type="transmembrane region" description="Helical" evidence="10">
    <location>
        <begin position="207"/>
        <end position="226"/>
    </location>
</feature>
<keyword evidence="3 10" id="KW-0813">Transport</keyword>
<dbReference type="KEGG" id="ada:A5CPEGH6_14760"/>
<keyword evidence="7 10" id="KW-0811">Translocation</keyword>
<evidence type="ECO:0000256" key="2">
    <source>
        <dbReference type="ARBA" id="ARBA00005751"/>
    </source>
</evidence>
<dbReference type="GO" id="GO:0005886">
    <property type="term" value="C:plasma membrane"/>
    <property type="evidence" value="ECO:0007669"/>
    <property type="project" value="UniProtKB-SubCell"/>
</dbReference>
<comment type="caution">
    <text evidence="10">Lacks conserved residue(s) required for the propagation of feature annotation.</text>
</comment>
<dbReference type="InterPro" id="IPR026593">
    <property type="entry name" value="SecY"/>
</dbReference>
<evidence type="ECO:0000256" key="3">
    <source>
        <dbReference type="ARBA" id="ARBA00022448"/>
    </source>
</evidence>
<feature type="transmembrane region" description="Helical" evidence="10">
    <location>
        <begin position="416"/>
        <end position="435"/>
    </location>
</feature>
<keyword evidence="4 10" id="KW-0812">Transmembrane</keyword>
<dbReference type="OrthoDB" id="9809248at2"/>
<reference evidence="13" key="1">
    <citation type="submission" date="2019-06" db="EMBL/GenBank/DDBJ databases">
        <title>Alistipes onderdonkii subsp. vulgaris subsp. nov., Alistipes dispar sp. nov. and Alistipes communis sp. nov., isolated from human faeces, and creation of Alistipes onderdonkii subsp. onderdonkii subsp. nov.</title>
        <authorList>
            <person name="Sakamoto M."/>
            <person name="Ikeyama N."/>
            <person name="Ogata Y."/>
            <person name="Suda W."/>
            <person name="Iino T."/>
            <person name="Hattori M."/>
            <person name="Ohkuma M."/>
        </authorList>
    </citation>
    <scope>NUCLEOTIDE SEQUENCE [LARGE SCALE GENOMIC DNA]</scope>
    <source>
        <strain evidence="13">5CPEGH6</strain>
    </source>
</reference>
<name>A0A4Y1X3D8_9BACT</name>
<dbReference type="GO" id="GO:0043952">
    <property type="term" value="P:protein transport by the Sec complex"/>
    <property type="evidence" value="ECO:0007669"/>
    <property type="project" value="UniProtKB-UniRule"/>
</dbReference>
<feature type="transmembrane region" description="Helical" evidence="10">
    <location>
        <begin position="41"/>
        <end position="62"/>
    </location>
</feature>
<evidence type="ECO:0000256" key="1">
    <source>
        <dbReference type="ARBA" id="ARBA00004141"/>
    </source>
</evidence>
<feature type="transmembrane region" description="Helical" evidence="10">
    <location>
        <begin position="329"/>
        <end position="351"/>
    </location>
</feature>
<dbReference type="HAMAP" id="MF_01465">
    <property type="entry name" value="SecY"/>
    <property type="match status" value="1"/>
</dbReference>
<feature type="transmembrane region" description="Helical" evidence="10">
    <location>
        <begin position="393"/>
        <end position="410"/>
    </location>
</feature>
<keyword evidence="10" id="KW-1003">Cell membrane</keyword>
<proteinExistence type="inferred from homology"/>
<evidence type="ECO:0000256" key="5">
    <source>
        <dbReference type="ARBA" id="ARBA00022927"/>
    </source>
</evidence>
<keyword evidence="5 10" id="KW-0653">Protein transport</keyword>
<feature type="transmembrane region" description="Helical" evidence="10">
    <location>
        <begin position="6"/>
        <end position="21"/>
    </location>
</feature>
<dbReference type="InterPro" id="IPR002208">
    <property type="entry name" value="SecY/SEC61-alpha"/>
</dbReference>
<feature type="transmembrane region" description="Helical" evidence="10">
    <location>
        <begin position="175"/>
        <end position="195"/>
    </location>
</feature>
<feature type="transmembrane region" description="Helical" evidence="10">
    <location>
        <begin position="97"/>
        <end position="124"/>
    </location>
</feature>
<dbReference type="PIRSF" id="PIRSF004557">
    <property type="entry name" value="SecY"/>
    <property type="match status" value="1"/>
</dbReference>
<dbReference type="EMBL" id="AP019736">
    <property type="protein sequence ID" value="BBL06838.1"/>
    <property type="molecule type" value="Genomic_DNA"/>
</dbReference>
<evidence type="ECO:0000256" key="8">
    <source>
        <dbReference type="ARBA" id="ARBA00023136"/>
    </source>
</evidence>
<keyword evidence="6 10" id="KW-1133">Transmembrane helix</keyword>
<evidence type="ECO:0000256" key="9">
    <source>
        <dbReference type="ARBA" id="ARBA00039733"/>
    </source>
</evidence>
<organism evidence="12 13">
    <name type="scientific">Alistipes dispar</name>
    <dbReference type="NCBI Taxonomy" id="2585119"/>
    <lineage>
        <taxon>Bacteria</taxon>
        <taxon>Pseudomonadati</taxon>
        <taxon>Bacteroidota</taxon>
        <taxon>Bacteroidia</taxon>
        <taxon>Bacteroidales</taxon>
        <taxon>Rikenellaceae</taxon>
        <taxon>Alistipes</taxon>
    </lineage>
</organism>
<dbReference type="AlphaFoldDB" id="A0A4Y1X3D8"/>
<dbReference type="SUPFAM" id="SSF103491">
    <property type="entry name" value="Preprotein translocase SecY subunit"/>
    <property type="match status" value="1"/>
</dbReference>
<protein>
    <recommendedName>
        <fullName evidence="9 10">Protein translocase subunit SecY</fullName>
    </recommendedName>
</protein>
<evidence type="ECO:0000256" key="4">
    <source>
        <dbReference type="ARBA" id="ARBA00022692"/>
    </source>
</evidence>
<comment type="function">
    <text evidence="10">The central subunit of the protein translocation channel SecYEG. Consists of two halves formed by TMs 1-5 and 6-10. These two domains form a lateral gate at the front which open onto the bilayer between TMs 2 and 7, and are clamped together by SecE at the back. The channel is closed by both a pore ring composed of hydrophobic SecY resides and a short helix (helix 2A) on the extracellular side of the membrane which forms a plug. The plug probably moves laterally to allow the channel to open. The ring and the pore may move independently.</text>
</comment>
<keyword evidence="8 10" id="KW-0472">Membrane</keyword>
<dbReference type="GO" id="GO:0006605">
    <property type="term" value="P:protein targeting"/>
    <property type="evidence" value="ECO:0007669"/>
    <property type="project" value="UniProtKB-UniRule"/>
</dbReference>
<dbReference type="PANTHER" id="PTHR10906">
    <property type="entry name" value="SECY/SEC61-ALPHA FAMILY MEMBER"/>
    <property type="match status" value="1"/>
</dbReference>
<dbReference type="InterPro" id="IPR023201">
    <property type="entry name" value="SecY_dom_sf"/>
</dbReference>
<dbReference type="Proteomes" id="UP000319374">
    <property type="component" value="Chromosome"/>
</dbReference>
<dbReference type="Pfam" id="PF00344">
    <property type="entry name" value="SecY"/>
    <property type="match status" value="1"/>
</dbReference>
<feature type="transmembrane region" description="Helical" evidence="10">
    <location>
        <begin position="299"/>
        <end position="323"/>
    </location>
</feature>
<evidence type="ECO:0000313" key="13">
    <source>
        <dbReference type="Proteomes" id="UP000319374"/>
    </source>
</evidence>
<evidence type="ECO:0000256" key="10">
    <source>
        <dbReference type="HAMAP-Rule" id="MF_01465"/>
    </source>
</evidence>
<dbReference type="GeneID" id="98673452"/>
<comment type="subunit">
    <text evidence="10">Component of the Sec protein translocase complex. Heterotrimer consisting of SecY, SecE and SecG subunits. The heterotrimers can form oligomers, although 1 heterotrimer is thought to be able to translocate proteins. Interacts with the ribosome. Interacts with SecDF, and other proteins may be involved. Interacts with SecA.</text>
</comment>
<dbReference type="RefSeq" id="WP_141428686.1">
    <property type="nucleotide sequence ID" value="NZ_AP019736.1"/>
</dbReference>
<comment type="subcellular location">
    <subcellularLocation>
        <location evidence="10">Cell membrane</location>
        <topology evidence="10">Multi-pass membrane protein</topology>
    </subcellularLocation>
    <subcellularLocation>
        <location evidence="1">Membrane</location>
        <topology evidence="1">Multi-pass membrane protein</topology>
    </subcellularLocation>
</comment>
<evidence type="ECO:0000313" key="12">
    <source>
        <dbReference type="EMBL" id="BBL06838.1"/>
    </source>
</evidence>
<evidence type="ECO:0000256" key="11">
    <source>
        <dbReference type="RuleBase" id="RU004349"/>
    </source>
</evidence>
<dbReference type="Gene3D" id="1.10.3370.10">
    <property type="entry name" value="SecY subunit domain"/>
    <property type="match status" value="1"/>
</dbReference>
<feature type="transmembrane region" description="Helical" evidence="10">
    <location>
        <begin position="144"/>
        <end position="163"/>
    </location>
</feature>
<evidence type="ECO:0000256" key="6">
    <source>
        <dbReference type="ARBA" id="ARBA00022989"/>
    </source>
</evidence>
<dbReference type="InterPro" id="IPR030659">
    <property type="entry name" value="SecY_CS"/>
</dbReference>
<dbReference type="PRINTS" id="PR00303">
    <property type="entry name" value="SECYTRNLCASE"/>
</dbReference>